<name>A0A5E8CJC0_9ZZZZ</name>
<organism evidence="1">
    <name type="scientific">seawater metagenome</name>
    <dbReference type="NCBI Taxonomy" id="1561972"/>
    <lineage>
        <taxon>unclassified sequences</taxon>
        <taxon>metagenomes</taxon>
        <taxon>ecological metagenomes</taxon>
    </lineage>
</organism>
<gene>
    <name evidence="1" type="ORF">CPAV1605_991</name>
</gene>
<sequence length="61" mass="6590">MSDIIKKALIIGLTASSLYLISKNNNLNTDTIAFATGFGTFTITKILESKPSNFGKLLLII</sequence>
<evidence type="ECO:0000313" key="1">
    <source>
        <dbReference type="EMBL" id="VVU95266.1"/>
    </source>
</evidence>
<accession>A0A5E8CJC0</accession>
<dbReference type="EMBL" id="CABVLZ010000004">
    <property type="protein sequence ID" value="VVU95266.1"/>
    <property type="molecule type" value="Genomic_DNA"/>
</dbReference>
<proteinExistence type="predicted"/>
<dbReference type="AlphaFoldDB" id="A0A5E8CJC0"/>
<reference evidence="1" key="1">
    <citation type="submission" date="2019-09" db="EMBL/GenBank/DDBJ databases">
        <authorList>
            <person name="Needham M D."/>
        </authorList>
    </citation>
    <scope>NUCLEOTIDE SEQUENCE</scope>
</reference>
<protein>
    <submittedName>
        <fullName evidence="1">Uncharacterized protein</fullName>
    </submittedName>
</protein>